<dbReference type="EMBL" id="HACM01008577">
    <property type="protein sequence ID" value="CRZ09019.1"/>
    <property type="molecule type" value="Transcribed_RNA"/>
</dbReference>
<dbReference type="PANTHER" id="PTHR46382">
    <property type="entry name" value="PHOSPHATIDATE CYTIDYLYLTRANSFERASE"/>
    <property type="match status" value="1"/>
</dbReference>
<dbReference type="GO" id="GO:0016024">
    <property type="term" value="P:CDP-diacylglycerol biosynthetic process"/>
    <property type="evidence" value="ECO:0007669"/>
    <property type="project" value="TreeGrafter"/>
</dbReference>
<evidence type="ECO:0008006" key="14">
    <source>
        <dbReference type="Google" id="ProtNLM"/>
    </source>
</evidence>
<keyword evidence="10" id="KW-0594">Phospholipid biosynthesis</keyword>
<evidence type="ECO:0000256" key="6">
    <source>
        <dbReference type="ARBA" id="ARBA00022695"/>
    </source>
</evidence>
<evidence type="ECO:0000256" key="5">
    <source>
        <dbReference type="ARBA" id="ARBA00022692"/>
    </source>
</evidence>
<evidence type="ECO:0000256" key="11">
    <source>
        <dbReference type="ARBA" id="ARBA00023264"/>
    </source>
</evidence>
<proteinExistence type="predicted"/>
<reference evidence="13" key="1">
    <citation type="submission" date="2015-04" db="EMBL/GenBank/DDBJ databases">
        <title>The genome sequence of the plant pathogenic Rhizarian Plasmodiophora brassicae reveals insights in its biotrophic life cycle and the origin of chitin synthesis.</title>
        <authorList>
            <person name="Schwelm A."/>
            <person name="Fogelqvist J."/>
            <person name="Knaust A."/>
            <person name="Julke S."/>
            <person name="Lilja T."/>
            <person name="Dhandapani V."/>
            <person name="Bonilla-Rosso G."/>
            <person name="Karlsson M."/>
            <person name="Shevchenko A."/>
            <person name="Choi S.R."/>
            <person name="Kim H.G."/>
            <person name="Park J.Y."/>
            <person name="Lim Y.P."/>
            <person name="Ludwig-Muller J."/>
            <person name="Dixelius C."/>
        </authorList>
    </citation>
    <scope>NUCLEOTIDE SEQUENCE</scope>
    <source>
        <tissue evidence="13">Potato root galls</tissue>
    </source>
</reference>
<dbReference type="GO" id="GO:0004605">
    <property type="term" value="F:phosphatidate cytidylyltransferase activity"/>
    <property type="evidence" value="ECO:0007669"/>
    <property type="project" value="TreeGrafter"/>
</dbReference>
<evidence type="ECO:0000256" key="2">
    <source>
        <dbReference type="ARBA" id="ARBA00022475"/>
    </source>
</evidence>
<dbReference type="Pfam" id="PF01148">
    <property type="entry name" value="CTP_transf_1"/>
    <property type="match status" value="1"/>
</dbReference>
<keyword evidence="4" id="KW-0808">Transferase</keyword>
<comment type="subcellular location">
    <subcellularLocation>
        <location evidence="1">Cell membrane</location>
        <topology evidence="1">Multi-pass membrane protein</topology>
    </subcellularLocation>
</comment>
<evidence type="ECO:0000256" key="12">
    <source>
        <dbReference type="SAM" id="Phobius"/>
    </source>
</evidence>
<evidence type="ECO:0000256" key="9">
    <source>
        <dbReference type="ARBA" id="ARBA00023136"/>
    </source>
</evidence>
<evidence type="ECO:0000313" key="13">
    <source>
        <dbReference type="EMBL" id="CRZ09019.1"/>
    </source>
</evidence>
<protein>
    <recommendedName>
        <fullName evidence="14">Phosphatidate cytidylyltransferase</fullName>
    </recommendedName>
</protein>
<feature type="transmembrane region" description="Helical" evidence="12">
    <location>
        <begin position="253"/>
        <end position="275"/>
    </location>
</feature>
<keyword evidence="3" id="KW-0444">Lipid biosynthesis</keyword>
<feature type="transmembrane region" description="Helical" evidence="12">
    <location>
        <begin position="181"/>
        <end position="199"/>
    </location>
</feature>
<keyword evidence="6" id="KW-0548">Nucleotidyltransferase</keyword>
<keyword evidence="7 12" id="KW-1133">Transmembrane helix</keyword>
<keyword evidence="9 12" id="KW-0472">Membrane</keyword>
<dbReference type="GO" id="GO:0005886">
    <property type="term" value="C:plasma membrane"/>
    <property type="evidence" value="ECO:0007669"/>
    <property type="project" value="UniProtKB-SubCell"/>
</dbReference>
<feature type="transmembrane region" description="Helical" evidence="12">
    <location>
        <begin position="300"/>
        <end position="318"/>
    </location>
</feature>
<dbReference type="PANTHER" id="PTHR46382:SF1">
    <property type="entry name" value="PHOSPHATIDATE CYTIDYLYLTRANSFERASE"/>
    <property type="match status" value="1"/>
</dbReference>
<dbReference type="AlphaFoldDB" id="A0A0H5RJW8"/>
<evidence type="ECO:0000256" key="1">
    <source>
        <dbReference type="ARBA" id="ARBA00004651"/>
    </source>
</evidence>
<organism evidence="13">
    <name type="scientific">Spongospora subterranea</name>
    <dbReference type="NCBI Taxonomy" id="70186"/>
    <lineage>
        <taxon>Eukaryota</taxon>
        <taxon>Sar</taxon>
        <taxon>Rhizaria</taxon>
        <taxon>Endomyxa</taxon>
        <taxon>Phytomyxea</taxon>
        <taxon>Plasmodiophorida</taxon>
        <taxon>Plasmodiophoridae</taxon>
        <taxon>Spongospora</taxon>
    </lineage>
</organism>
<evidence type="ECO:0000256" key="3">
    <source>
        <dbReference type="ARBA" id="ARBA00022516"/>
    </source>
</evidence>
<keyword evidence="8" id="KW-0443">Lipid metabolism</keyword>
<evidence type="ECO:0000256" key="8">
    <source>
        <dbReference type="ARBA" id="ARBA00023098"/>
    </source>
</evidence>
<evidence type="ECO:0000256" key="4">
    <source>
        <dbReference type="ARBA" id="ARBA00022679"/>
    </source>
</evidence>
<name>A0A0H5RJW8_9EUKA</name>
<evidence type="ECO:0000256" key="10">
    <source>
        <dbReference type="ARBA" id="ARBA00023209"/>
    </source>
</evidence>
<keyword evidence="11" id="KW-1208">Phospholipid metabolism</keyword>
<keyword evidence="5 12" id="KW-0812">Transmembrane</keyword>
<sequence>MVSPGLGPSVVATAVQTRDRNPQTPATKSSPPTIAPATVNLSGRLLSFSIAVPTSLGLLSSPILRPLFGLLLSISASLELQSNVDKSVGQTSVLSSRLCRSSPSTVVVIMAILFKEDGLHHSLSLALIVISAIFVLMNCSNAACNATLHTQFLYSIFSCFYIGGSIAHAALINHFPYAFEALLYTIVITAVGEVFGLFGGNIFGHHRVTVISPGKTLEGYICTSVSSIIASIVFDCFLHAIAPETTFPVRGAALHFLAGLIAIAGSIGDLVESLLKRFLHVKDMGNVLPGWGGILDRIDALLFAFPTTYYYLILFRYLTSG</sequence>
<accession>A0A0H5RJW8</accession>
<feature type="transmembrane region" description="Helical" evidence="12">
    <location>
        <begin position="152"/>
        <end position="175"/>
    </location>
</feature>
<feature type="transmembrane region" description="Helical" evidence="12">
    <location>
        <begin position="120"/>
        <end position="140"/>
    </location>
</feature>
<feature type="transmembrane region" description="Helical" evidence="12">
    <location>
        <begin position="220"/>
        <end position="241"/>
    </location>
</feature>
<evidence type="ECO:0000256" key="7">
    <source>
        <dbReference type="ARBA" id="ARBA00022989"/>
    </source>
</evidence>
<keyword evidence="2" id="KW-1003">Cell membrane</keyword>